<dbReference type="PANTHER" id="PTHR43115:SF4">
    <property type="entry name" value="DEHYDROGENASE_REDUCTASE SDR FAMILY MEMBER 11"/>
    <property type="match status" value="1"/>
</dbReference>
<evidence type="ECO:0000313" key="4">
    <source>
        <dbReference type="Proteomes" id="UP001461498"/>
    </source>
</evidence>
<comment type="similarity">
    <text evidence="1">Belongs to the short-chain dehydrogenases/reductases (SDR) family.</text>
</comment>
<protein>
    <submittedName>
        <fullName evidence="3">Uncharacterized protein</fullName>
    </submittedName>
</protein>
<accession>A0AAW1D870</accession>
<comment type="caution">
    <text evidence="3">The sequence shown here is derived from an EMBL/GenBank/DDBJ whole genome shotgun (WGS) entry which is preliminary data.</text>
</comment>
<dbReference type="PROSITE" id="PS00061">
    <property type="entry name" value="ADH_SHORT"/>
    <property type="match status" value="1"/>
</dbReference>
<gene>
    <name evidence="3" type="ORF">O3M35_007109</name>
</gene>
<evidence type="ECO:0000313" key="3">
    <source>
        <dbReference type="EMBL" id="KAK9507201.1"/>
    </source>
</evidence>
<dbReference type="Pfam" id="PF00106">
    <property type="entry name" value="adh_short"/>
    <property type="match status" value="1"/>
</dbReference>
<dbReference type="PANTHER" id="PTHR43115">
    <property type="entry name" value="DEHYDROGENASE/REDUCTASE SDR FAMILY MEMBER 11"/>
    <property type="match status" value="1"/>
</dbReference>
<name>A0AAW1D870_9HEMI</name>
<organism evidence="3 4">
    <name type="scientific">Rhynocoris fuscipes</name>
    <dbReference type="NCBI Taxonomy" id="488301"/>
    <lineage>
        <taxon>Eukaryota</taxon>
        <taxon>Metazoa</taxon>
        <taxon>Ecdysozoa</taxon>
        <taxon>Arthropoda</taxon>
        <taxon>Hexapoda</taxon>
        <taxon>Insecta</taxon>
        <taxon>Pterygota</taxon>
        <taxon>Neoptera</taxon>
        <taxon>Paraneoptera</taxon>
        <taxon>Hemiptera</taxon>
        <taxon>Heteroptera</taxon>
        <taxon>Panheteroptera</taxon>
        <taxon>Cimicomorpha</taxon>
        <taxon>Reduviidae</taxon>
        <taxon>Harpactorinae</taxon>
        <taxon>Harpactorini</taxon>
        <taxon>Rhynocoris</taxon>
    </lineage>
</organism>
<dbReference type="PRINTS" id="PR00081">
    <property type="entry name" value="GDHRDH"/>
</dbReference>
<dbReference type="InterPro" id="IPR002347">
    <property type="entry name" value="SDR_fam"/>
</dbReference>
<proteinExistence type="inferred from homology"/>
<dbReference type="InterPro" id="IPR020904">
    <property type="entry name" value="Sc_DH/Rdtase_CS"/>
</dbReference>
<dbReference type="AlphaFoldDB" id="A0AAW1D870"/>
<keyword evidence="2" id="KW-0560">Oxidoreductase</keyword>
<dbReference type="Gene3D" id="3.40.50.720">
    <property type="entry name" value="NAD(P)-binding Rossmann-like Domain"/>
    <property type="match status" value="1"/>
</dbReference>
<reference evidence="3 4" key="1">
    <citation type="submission" date="2022-12" db="EMBL/GenBank/DDBJ databases">
        <title>Chromosome-level genome assembly of true bugs.</title>
        <authorList>
            <person name="Ma L."/>
            <person name="Li H."/>
        </authorList>
    </citation>
    <scope>NUCLEOTIDE SEQUENCE [LARGE SCALE GENOMIC DNA]</scope>
    <source>
        <strain evidence="3">Lab_2022b</strain>
    </source>
</reference>
<dbReference type="Proteomes" id="UP001461498">
    <property type="component" value="Unassembled WGS sequence"/>
</dbReference>
<evidence type="ECO:0000256" key="2">
    <source>
        <dbReference type="ARBA" id="ARBA00023002"/>
    </source>
</evidence>
<dbReference type="GO" id="GO:0016491">
    <property type="term" value="F:oxidoreductase activity"/>
    <property type="evidence" value="ECO:0007669"/>
    <property type="project" value="UniProtKB-KW"/>
</dbReference>
<dbReference type="SUPFAM" id="SSF51735">
    <property type="entry name" value="NAD(P)-binding Rossmann-fold domains"/>
    <property type="match status" value="1"/>
</dbReference>
<dbReference type="InterPro" id="IPR036291">
    <property type="entry name" value="NAD(P)-bd_dom_sf"/>
</dbReference>
<sequence>MFDLNVIALGVCTREAIAVMKRRGINDGHIINISSISGHGIPTGVGKHVYCASKHAVRLLTEGIRAELNAQKSGIKITTICPGVVRTEIFDVGGWAGAGYEEMPALEDKDIAAAVISAMATPPHMLVADIVVRPVGEEVMA</sequence>
<keyword evidence="4" id="KW-1185">Reference proteome</keyword>
<evidence type="ECO:0000256" key="1">
    <source>
        <dbReference type="ARBA" id="ARBA00006484"/>
    </source>
</evidence>
<dbReference type="EMBL" id="JAPXFL010000004">
    <property type="protein sequence ID" value="KAK9507201.1"/>
    <property type="molecule type" value="Genomic_DNA"/>
</dbReference>